<dbReference type="PANTHER" id="PTHR45861">
    <property type="entry name" value="DNA POLYMERASE ALPHA CATALYTIC SUBUNIT"/>
    <property type="match status" value="1"/>
</dbReference>
<dbReference type="Gene3D" id="1.10.132.60">
    <property type="entry name" value="DNA polymerase family B, C-terminal domain"/>
    <property type="match status" value="1"/>
</dbReference>
<dbReference type="Gene3D" id="3.30.420.10">
    <property type="entry name" value="Ribonuclease H-like superfamily/Ribonuclease H"/>
    <property type="match status" value="1"/>
</dbReference>
<keyword evidence="3 12" id="KW-0808">Transferase</keyword>
<evidence type="ECO:0000256" key="3">
    <source>
        <dbReference type="ARBA" id="ARBA00022679"/>
    </source>
</evidence>
<dbReference type="InterPro" id="IPR017964">
    <property type="entry name" value="DNA-dir_DNA_pol_B_CS"/>
</dbReference>
<dbReference type="FunFam" id="1.10.287.690:FF:000003">
    <property type="entry name" value="DNA polymerase"/>
    <property type="match status" value="1"/>
</dbReference>
<dbReference type="GO" id="GO:0006272">
    <property type="term" value="P:leading strand elongation"/>
    <property type="evidence" value="ECO:0007669"/>
    <property type="project" value="TreeGrafter"/>
</dbReference>
<keyword evidence="11" id="KW-0539">Nucleus</keyword>
<evidence type="ECO:0000256" key="7">
    <source>
        <dbReference type="ARBA" id="ARBA00022771"/>
    </source>
</evidence>
<dbReference type="PROSITE" id="PS00116">
    <property type="entry name" value="DNA_POLYMERASE_B"/>
    <property type="match status" value="1"/>
</dbReference>
<dbReference type="GO" id="GO:0003697">
    <property type="term" value="F:single-stranded DNA binding"/>
    <property type="evidence" value="ECO:0007669"/>
    <property type="project" value="TreeGrafter"/>
</dbReference>
<organism evidence="16 17">
    <name type="scientific">Liparis tanakae</name>
    <name type="common">Tanaka's snailfish</name>
    <dbReference type="NCBI Taxonomy" id="230148"/>
    <lineage>
        <taxon>Eukaryota</taxon>
        <taxon>Metazoa</taxon>
        <taxon>Chordata</taxon>
        <taxon>Craniata</taxon>
        <taxon>Vertebrata</taxon>
        <taxon>Euteleostomi</taxon>
        <taxon>Actinopterygii</taxon>
        <taxon>Neopterygii</taxon>
        <taxon>Teleostei</taxon>
        <taxon>Neoteleostei</taxon>
        <taxon>Acanthomorphata</taxon>
        <taxon>Eupercaria</taxon>
        <taxon>Perciformes</taxon>
        <taxon>Cottioidei</taxon>
        <taxon>Cottales</taxon>
        <taxon>Liparidae</taxon>
        <taxon>Liparis</taxon>
    </lineage>
</organism>
<dbReference type="GO" id="GO:1902975">
    <property type="term" value="P:mitotic DNA replication initiation"/>
    <property type="evidence" value="ECO:0007669"/>
    <property type="project" value="InterPro"/>
</dbReference>
<keyword evidence="6" id="KW-0479">Metal-binding</keyword>
<dbReference type="InterPro" id="IPR006172">
    <property type="entry name" value="DNA-dir_DNA_pol_B"/>
</dbReference>
<dbReference type="Pfam" id="PF00136">
    <property type="entry name" value="DNA_pol_B"/>
    <property type="match status" value="2"/>
</dbReference>
<comment type="similarity">
    <text evidence="2 12">Belongs to the DNA polymerase type-B family.</text>
</comment>
<dbReference type="PANTHER" id="PTHR45861:SF1">
    <property type="entry name" value="DNA POLYMERASE ALPHA CATALYTIC SUBUNIT"/>
    <property type="match status" value="1"/>
</dbReference>
<dbReference type="CDD" id="cd05532">
    <property type="entry name" value="POLBc_alpha"/>
    <property type="match status" value="1"/>
</dbReference>
<dbReference type="GO" id="GO:0005658">
    <property type="term" value="C:alpha DNA polymerase:primase complex"/>
    <property type="evidence" value="ECO:0007669"/>
    <property type="project" value="TreeGrafter"/>
</dbReference>
<dbReference type="Gene3D" id="1.10.3200.20">
    <property type="entry name" value="DNA Polymerase alpha, zinc finger"/>
    <property type="match status" value="1"/>
</dbReference>
<dbReference type="EC" id="2.7.7.7" evidence="12"/>
<keyword evidence="9 12" id="KW-0239">DNA-directed DNA polymerase</keyword>
<dbReference type="SUPFAM" id="SSF90234">
    <property type="entry name" value="Zinc finger domain of DNA polymerase-alpha"/>
    <property type="match status" value="1"/>
</dbReference>
<reference evidence="16 17" key="1">
    <citation type="submission" date="2019-03" db="EMBL/GenBank/DDBJ databases">
        <title>First draft genome of Liparis tanakae, snailfish: a comprehensive survey of snailfish specific genes.</title>
        <authorList>
            <person name="Kim W."/>
            <person name="Song I."/>
            <person name="Jeong J.-H."/>
            <person name="Kim D."/>
            <person name="Kim S."/>
            <person name="Ryu S."/>
            <person name="Song J.Y."/>
            <person name="Lee S.K."/>
        </authorList>
    </citation>
    <scope>NUCLEOTIDE SEQUENCE [LARGE SCALE GENOMIC DNA]</scope>
    <source>
        <tissue evidence="16">Muscle</tissue>
    </source>
</reference>
<keyword evidence="10 12" id="KW-0238">DNA-binding</keyword>
<dbReference type="InterPro" id="IPR042087">
    <property type="entry name" value="DNA_pol_B_thumb"/>
</dbReference>
<evidence type="ECO:0000256" key="2">
    <source>
        <dbReference type="ARBA" id="ARBA00005755"/>
    </source>
</evidence>
<evidence type="ECO:0000256" key="9">
    <source>
        <dbReference type="ARBA" id="ARBA00022932"/>
    </source>
</evidence>
<dbReference type="InterPro" id="IPR006134">
    <property type="entry name" value="DNA-dir_DNA_pol_B_multi_dom"/>
</dbReference>
<dbReference type="OrthoDB" id="6755010at2759"/>
<keyword evidence="4 12" id="KW-0548">Nucleotidyltransferase</keyword>
<dbReference type="InterPro" id="IPR012337">
    <property type="entry name" value="RNaseH-like_sf"/>
</dbReference>
<evidence type="ECO:0000259" key="14">
    <source>
        <dbReference type="Pfam" id="PF03104"/>
    </source>
</evidence>
<dbReference type="Gene3D" id="1.10.287.690">
    <property type="entry name" value="Helix hairpin bin"/>
    <property type="match status" value="1"/>
</dbReference>
<dbReference type="FunFam" id="1.10.3200.20:FF:000001">
    <property type="entry name" value="DNA polymerase"/>
    <property type="match status" value="1"/>
</dbReference>
<dbReference type="Proteomes" id="UP000314294">
    <property type="component" value="Unassembled WGS sequence"/>
</dbReference>
<dbReference type="Gene3D" id="3.30.70.2820">
    <property type="match status" value="1"/>
</dbReference>
<dbReference type="FunFam" id="3.30.70.2820:FF:000001">
    <property type="entry name" value="DNA polymerase"/>
    <property type="match status" value="1"/>
</dbReference>
<dbReference type="GO" id="GO:0003887">
    <property type="term" value="F:DNA-directed DNA polymerase activity"/>
    <property type="evidence" value="ECO:0007669"/>
    <property type="project" value="UniProtKB-KW"/>
</dbReference>
<dbReference type="FunFam" id="3.30.420.10:FF:000018">
    <property type="entry name" value="DNA polymerase"/>
    <property type="match status" value="1"/>
</dbReference>
<evidence type="ECO:0000259" key="13">
    <source>
        <dbReference type="Pfam" id="PF00136"/>
    </source>
</evidence>
<proteinExistence type="inferred from homology"/>
<evidence type="ECO:0000256" key="5">
    <source>
        <dbReference type="ARBA" id="ARBA00022705"/>
    </source>
</evidence>
<dbReference type="InterPro" id="IPR006133">
    <property type="entry name" value="DNA-dir_DNA_pol_B_exonuc"/>
</dbReference>
<evidence type="ECO:0000256" key="1">
    <source>
        <dbReference type="ARBA" id="ARBA00004123"/>
    </source>
</evidence>
<dbReference type="PRINTS" id="PR00106">
    <property type="entry name" value="DNAPOLB"/>
</dbReference>
<dbReference type="NCBIfam" id="TIGR00592">
    <property type="entry name" value="pol2"/>
    <property type="match status" value="1"/>
</dbReference>
<accession>A0A4Z2JH29</accession>
<comment type="caution">
    <text evidence="16">The sequence shown here is derived from an EMBL/GenBank/DDBJ whole genome shotgun (WGS) entry which is preliminary data.</text>
</comment>
<dbReference type="InterPro" id="IPR036397">
    <property type="entry name" value="RNaseH_sf"/>
</dbReference>
<evidence type="ECO:0000256" key="6">
    <source>
        <dbReference type="ARBA" id="ARBA00022723"/>
    </source>
</evidence>
<feature type="domain" description="DNA-directed DNA polymerase family B exonuclease" evidence="14">
    <location>
        <begin position="88"/>
        <end position="323"/>
    </location>
</feature>
<comment type="catalytic activity">
    <reaction evidence="12">
        <text>DNA(n) + a 2'-deoxyribonucleoside 5'-triphosphate = DNA(n+1) + diphosphate</text>
        <dbReference type="Rhea" id="RHEA:22508"/>
        <dbReference type="Rhea" id="RHEA-COMP:17339"/>
        <dbReference type="Rhea" id="RHEA-COMP:17340"/>
        <dbReference type="ChEBI" id="CHEBI:33019"/>
        <dbReference type="ChEBI" id="CHEBI:61560"/>
        <dbReference type="ChEBI" id="CHEBI:173112"/>
        <dbReference type="EC" id="2.7.7.7"/>
    </reaction>
</comment>
<dbReference type="GO" id="GO:0003682">
    <property type="term" value="F:chromatin binding"/>
    <property type="evidence" value="ECO:0007669"/>
    <property type="project" value="TreeGrafter"/>
</dbReference>
<keyword evidence="8" id="KW-0862">Zinc</keyword>
<evidence type="ECO:0000256" key="4">
    <source>
        <dbReference type="ARBA" id="ARBA00022695"/>
    </source>
</evidence>
<dbReference type="Pfam" id="PF03104">
    <property type="entry name" value="DNA_pol_B_exo1"/>
    <property type="match status" value="1"/>
</dbReference>
<dbReference type="Pfam" id="PF08996">
    <property type="entry name" value="zf-DNA_Pol"/>
    <property type="match status" value="1"/>
</dbReference>
<sequence length="992" mass="113026">MYFLPREYKVNTKTEEVTDTPVGIMDVYQEFNDLSEKFRIMKFKSKKVEKSYAFEIPDVSTQCEYLEVRYSAEFPALPSGLKGATFSHIFGSNTSSLEHFLLSRKIKGPCWLDIKTPQLVSQPVSWCKVEAVALRSDLVTVFRDLSPPPITIMSISLKTIQNPKTHHNEIVSLAALVHYQFHVDKASPQPPYQTHFCVVSKPADCIFPYDFKDAVKKRNGKVEIAATERTLLGFFLAKMHKIDPDVLVGHDIFGFDLEVILQRINVCKVPHWSKIGRLRRANMPKLGGRGAFAEKSATCGRLVCDVEMSAKELIRCKSYHLTELATQVLKMERVTVPQENIKNLYSDSPHLLYLLELTWTDAKLILQIMCELNVLPLALQITNIAGNVMSRTLMGGRAERNEFLLLHAFHDKNYIVPDKPSFKKTQLETVEGEDDVDAGKGKRKKKAAYAGGLVLDPKVGFYDKFVLLLDFNSLYPSIIQEFNICFTTVQREAYNKGKKKNNEEEWSDEIPEIPDKDLEMGILPKEIRKLVERRKQVKQLMKQQDINPDLYLQYDIRQKALKLTANSMYGCLGFSFSRFYAKPLAALVTHKGREMNLEVIYGDTDSIMINTNSRSLEEVYKLGNKVKAEVNKLYKLLEIDIDGVFNYVIGQILSDQSRDVIVENIQKHLVEVGEKVAAGTIPLNQYEINKALTKDPQDYPDKKSLPHVHVALWINSQGGRRVKSGDTVSYIICKEQLQKQEGLSVDTQYYLAQQVHPVVSRICDPIEGIDGVLVATWLGLDPSHFRAHQQYQREEEADGMLGAPVQLTDEERYKDCERFTFTCPQCGTDNVYDSVFEGAGLKLEPSLLRCCHVSCGSQLTDYPVNISNKLLHDIRRHIKTYYSGWLVCEDQACHNRTRRLPIAFSRHGPICPACTRATLRPEYSEKALYNQLCFYRSTVFSIHHSLDRAKLLSRDSIDVYRRLKEVPDNALATSGYSEINLAKLFQAFSSLK</sequence>
<dbReference type="GO" id="GO:0003688">
    <property type="term" value="F:DNA replication origin binding"/>
    <property type="evidence" value="ECO:0007669"/>
    <property type="project" value="TreeGrafter"/>
</dbReference>
<feature type="domain" description="Zinc finger DNA-directed DNA polymerase family B alpha" evidence="15">
    <location>
        <begin position="806"/>
        <end position="985"/>
    </location>
</feature>
<dbReference type="GO" id="GO:0006273">
    <property type="term" value="P:lagging strand elongation"/>
    <property type="evidence" value="ECO:0007669"/>
    <property type="project" value="TreeGrafter"/>
</dbReference>
<dbReference type="Gene3D" id="3.90.1600.10">
    <property type="entry name" value="Palm domain of DNA polymerase"/>
    <property type="match status" value="1"/>
</dbReference>
<keyword evidence="5 12" id="KW-0235">DNA replication</keyword>
<keyword evidence="7" id="KW-0863">Zinc-finger</keyword>
<name>A0A4Z2JH29_9TELE</name>
<evidence type="ECO:0000256" key="10">
    <source>
        <dbReference type="ARBA" id="ARBA00023125"/>
    </source>
</evidence>
<feature type="domain" description="DNA-directed DNA polymerase family B multifunctional" evidence="13">
    <location>
        <begin position="388"/>
        <end position="595"/>
    </location>
</feature>
<dbReference type="SMART" id="SM00486">
    <property type="entry name" value="POLBc"/>
    <property type="match status" value="1"/>
</dbReference>
<dbReference type="SUPFAM" id="SSF53098">
    <property type="entry name" value="Ribonuclease H-like"/>
    <property type="match status" value="1"/>
</dbReference>
<feature type="domain" description="DNA-directed DNA polymerase family B multifunctional" evidence="13">
    <location>
        <begin position="648"/>
        <end position="766"/>
    </location>
</feature>
<dbReference type="InterPro" id="IPR043502">
    <property type="entry name" value="DNA/RNA_pol_sf"/>
</dbReference>
<dbReference type="GO" id="GO:0000166">
    <property type="term" value="F:nucleotide binding"/>
    <property type="evidence" value="ECO:0007669"/>
    <property type="project" value="InterPro"/>
</dbReference>
<dbReference type="InterPro" id="IPR038256">
    <property type="entry name" value="Pol_alpha_znc_sf"/>
</dbReference>
<dbReference type="InterPro" id="IPR015088">
    <property type="entry name" value="Znf_DNA-dir_DNA_pol_B_alpha"/>
</dbReference>
<dbReference type="InterPro" id="IPR023211">
    <property type="entry name" value="DNA_pol_palm_dom_sf"/>
</dbReference>
<evidence type="ECO:0000256" key="8">
    <source>
        <dbReference type="ARBA" id="ARBA00022833"/>
    </source>
</evidence>
<evidence type="ECO:0000256" key="12">
    <source>
        <dbReference type="RuleBase" id="RU000442"/>
    </source>
</evidence>
<protein>
    <recommendedName>
        <fullName evidence="12">DNA polymerase</fullName>
        <ecNumber evidence="12">2.7.7.7</ecNumber>
    </recommendedName>
</protein>
<dbReference type="InterPro" id="IPR045846">
    <property type="entry name" value="POLBc_alpha"/>
</dbReference>
<evidence type="ECO:0000256" key="11">
    <source>
        <dbReference type="ARBA" id="ARBA00023242"/>
    </source>
</evidence>
<dbReference type="EMBL" id="SRLO01000003">
    <property type="protein sequence ID" value="TNN89044.1"/>
    <property type="molecule type" value="Genomic_DNA"/>
</dbReference>
<dbReference type="CDD" id="cd05776">
    <property type="entry name" value="DNA_polB_alpha_exo"/>
    <property type="match status" value="1"/>
</dbReference>
<dbReference type="SUPFAM" id="SSF56672">
    <property type="entry name" value="DNA/RNA polymerases"/>
    <property type="match status" value="1"/>
</dbReference>
<dbReference type="AlphaFoldDB" id="A0A4Z2JH29"/>
<evidence type="ECO:0000313" key="16">
    <source>
        <dbReference type="EMBL" id="TNN89044.1"/>
    </source>
</evidence>
<comment type="subcellular location">
    <subcellularLocation>
        <location evidence="1">Nucleus</location>
    </subcellularLocation>
</comment>
<keyword evidence="17" id="KW-1185">Reference proteome</keyword>
<evidence type="ECO:0000313" key="17">
    <source>
        <dbReference type="Proteomes" id="UP000314294"/>
    </source>
</evidence>
<evidence type="ECO:0000259" key="15">
    <source>
        <dbReference type="Pfam" id="PF08996"/>
    </source>
</evidence>
<dbReference type="GO" id="GO:0008270">
    <property type="term" value="F:zinc ion binding"/>
    <property type="evidence" value="ECO:0007669"/>
    <property type="project" value="UniProtKB-KW"/>
</dbReference>
<dbReference type="FunFam" id="3.90.1600.10:FF:000023">
    <property type="entry name" value="DNA polymerase"/>
    <property type="match status" value="1"/>
</dbReference>
<gene>
    <name evidence="16" type="primary">pola1_0</name>
    <name evidence="16" type="ORF">EYF80_000923</name>
</gene>